<evidence type="ECO:0000256" key="2">
    <source>
        <dbReference type="ARBA" id="ARBA00023125"/>
    </source>
</evidence>
<dbReference type="InterPro" id="IPR025996">
    <property type="entry name" value="MT1864/Rv1816-like_C"/>
</dbReference>
<accession>A0A317CC41</accession>
<comment type="caution">
    <text evidence="6">The sequence shown here is derived from an EMBL/GenBank/DDBJ whole genome shotgun (WGS) entry which is preliminary data.</text>
</comment>
<dbReference type="OrthoDB" id="5293556at2"/>
<dbReference type="RefSeq" id="WP_109838137.1">
    <property type="nucleotide sequence ID" value="NZ_QGKM01000038.1"/>
</dbReference>
<dbReference type="PANTHER" id="PTHR30055:SF220">
    <property type="entry name" value="TETR-FAMILY REGULATORY PROTEIN"/>
    <property type="match status" value="1"/>
</dbReference>
<dbReference type="GO" id="GO:0000976">
    <property type="term" value="F:transcription cis-regulatory region binding"/>
    <property type="evidence" value="ECO:0007669"/>
    <property type="project" value="TreeGrafter"/>
</dbReference>
<sequence length="226" mass="24695">MSKTDSKNKANYHHGDLHGSLTQAASLLIQENGVDALSMRKLADVVGVSRTAPYHHFKDKNALLCAIAEEGFRLQATIINSVSDDCTKDVSEQFAEFVQSYIRFASEHPAHYDLMYGGSIWKQKQASESLQKAAYDSFKQWLNRIESLQQQGFLSADETAIRLAQVTWGTLHGLCRLANDGVYINQNDVLEMGLTAARLFMLNGAAGSQNTSCSGGIDQASSPSSA</sequence>
<dbReference type="PRINTS" id="PR00455">
    <property type="entry name" value="HTHTETR"/>
</dbReference>
<dbReference type="EMBL" id="QGKM01000038">
    <property type="protein sequence ID" value="PWQ96116.1"/>
    <property type="molecule type" value="Genomic_DNA"/>
</dbReference>
<feature type="domain" description="HTH tetR-type" evidence="5">
    <location>
        <begin position="15"/>
        <end position="75"/>
    </location>
</feature>
<evidence type="ECO:0000313" key="7">
    <source>
        <dbReference type="Proteomes" id="UP000245539"/>
    </source>
</evidence>
<evidence type="ECO:0000256" key="1">
    <source>
        <dbReference type="ARBA" id="ARBA00023015"/>
    </source>
</evidence>
<keyword evidence="7" id="KW-1185">Reference proteome</keyword>
<dbReference type="AlphaFoldDB" id="A0A317CC41"/>
<dbReference type="PANTHER" id="PTHR30055">
    <property type="entry name" value="HTH-TYPE TRANSCRIPTIONAL REGULATOR RUTR"/>
    <property type="match status" value="1"/>
</dbReference>
<proteinExistence type="predicted"/>
<dbReference type="InterPro" id="IPR001647">
    <property type="entry name" value="HTH_TetR"/>
</dbReference>
<evidence type="ECO:0000313" key="6">
    <source>
        <dbReference type="EMBL" id="PWQ96116.1"/>
    </source>
</evidence>
<name>A0A317CC41_9GAMM</name>
<dbReference type="Pfam" id="PF13305">
    <property type="entry name" value="TetR_C_33"/>
    <property type="match status" value="1"/>
</dbReference>
<reference evidence="6 7" key="1">
    <citation type="submission" date="2018-05" db="EMBL/GenBank/DDBJ databases">
        <title>Leucothrix arctica sp. nov., isolated from Arctic seawater.</title>
        <authorList>
            <person name="Choi A."/>
            <person name="Baek K."/>
        </authorList>
    </citation>
    <scope>NUCLEOTIDE SEQUENCE [LARGE SCALE GENOMIC DNA]</scope>
    <source>
        <strain evidence="6 7">JCM 18388</strain>
    </source>
</reference>
<dbReference type="Gene3D" id="1.10.357.10">
    <property type="entry name" value="Tetracycline Repressor, domain 2"/>
    <property type="match status" value="1"/>
</dbReference>
<gene>
    <name evidence="6" type="ORF">DKW60_13240</name>
</gene>
<organism evidence="6 7">
    <name type="scientific">Leucothrix pacifica</name>
    <dbReference type="NCBI Taxonomy" id="1247513"/>
    <lineage>
        <taxon>Bacteria</taxon>
        <taxon>Pseudomonadati</taxon>
        <taxon>Pseudomonadota</taxon>
        <taxon>Gammaproteobacteria</taxon>
        <taxon>Thiotrichales</taxon>
        <taxon>Thiotrichaceae</taxon>
        <taxon>Leucothrix</taxon>
    </lineage>
</organism>
<dbReference type="Pfam" id="PF00440">
    <property type="entry name" value="TetR_N"/>
    <property type="match status" value="1"/>
</dbReference>
<keyword evidence="2 4" id="KW-0238">DNA-binding</keyword>
<dbReference type="PROSITE" id="PS50977">
    <property type="entry name" value="HTH_TETR_2"/>
    <property type="match status" value="1"/>
</dbReference>
<keyword evidence="3" id="KW-0804">Transcription</keyword>
<keyword evidence="1" id="KW-0805">Transcription regulation</keyword>
<feature type="DNA-binding region" description="H-T-H motif" evidence="4">
    <location>
        <begin position="38"/>
        <end position="57"/>
    </location>
</feature>
<dbReference type="GO" id="GO:0003700">
    <property type="term" value="F:DNA-binding transcription factor activity"/>
    <property type="evidence" value="ECO:0007669"/>
    <property type="project" value="TreeGrafter"/>
</dbReference>
<dbReference type="InterPro" id="IPR050109">
    <property type="entry name" value="HTH-type_TetR-like_transc_reg"/>
</dbReference>
<dbReference type="Proteomes" id="UP000245539">
    <property type="component" value="Unassembled WGS sequence"/>
</dbReference>
<protein>
    <submittedName>
        <fullName evidence="6">TetR family transcriptional regulator</fullName>
    </submittedName>
</protein>
<dbReference type="SUPFAM" id="SSF48498">
    <property type="entry name" value="Tetracyclin repressor-like, C-terminal domain"/>
    <property type="match status" value="1"/>
</dbReference>
<dbReference type="InterPro" id="IPR009057">
    <property type="entry name" value="Homeodomain-like_sf"/>
</dbReference>
<evidence type="ECO:0000256" key="4">
    <source>
        <dbReference type="PROSITE-ProRule" id="PRU00335"/>
    </source>
</evidence>
<evidence type="ECO:0000256" key="3">
    <source>
        <dbReference type="ARBA" id="ARBA00023163"/>
    </source>
</evidence>
<evidence type="ECO:0000259" key="5">
    <source>
        <dbReference type="PROSITE" id="PS50977"/>
    </source>
</evidence>
<dbReference type="SUPFAM" id="SSF46689">
    <property type="entry name" value="Homeodomain-like"/>
    <property type="match status" value="1"/>
</dbReference>
<dbReference type="InterPro" id="IPR036271">
    <property type="entry name" value="Tet_transcr_reg_TetR-rel_C_sf"/>
</dbReference>